<dbReference type="InterPro" id="IPR025110">
    <property type="entry name" value="AMP-bd_C"/>
</dbReference>
<comment type="caution">
    <text evidence="6">The sequence shown here is derived from an EMBL/GenBank/DDBJ whole genome shotgun (WGS) entry which is preliminary data.</text>
</comment>
<dbReference type="Gene3D" id="1.10.1200.10">
    <property type="entry name" value="ACP-like"/>
    <property type="match status" value="1"/>
</dbReference>
<evidence type="ECO:0000256" key="3">
    <source>
        <dbReference type="ARBA" id="ARBA00022553"/>
    </source>
</evidence>
<dbReference type="GO" id="GO:0017000">
    <property type="term" value="P:antibiotic biosynthetic process"/>
    <property type="evidence" value="ECO:0007669"/>
    <property type="project" value="UniProtKB-ARBA"/>
</dbReference>
<dbReference type="SMART" id="SM00823">
    <property type="entry name" value="PKS_PP"/>
    <property type="match status" value="1"/>
</dbReference>
<keyword evidence="3" id="KW-0597">Phosphoprotein</keyword>
<gene>
    <name evidence="6" type="ORF">C6N75_17935</name>
</gene>
<dbReference type="Gene3D" id="3.30.559.30">
    <property type="entry name" value="Nonribosomal peptide synthetase, condensation domain"/>
    <property type="match status" value="1"/>
</dbReference>
<sequence length="1265" mass="134361">MAHRAERRRHRHRPALRAPHRPRPAAGTDPGPGRRPHGRRLRRPRRRAVAALLHRLRAHLDGRGDAQRLDGPGARREAVPGPHARPLPGLLHRLVQHGRTGRPLARRIRPPARWQLAVAGLPGARCADGRRPPRSRPSQEQKSGPPRRRGRPGSPTGRAAGRAHRTAAQRPRRPIVTNPFEDADLRHLVLANDARQHSLWPAFATVPDGWDVVHGPADRQECLEYVTAHWTDMRPGRPHAAPGGGTTGGTPSADGPAALFEARAARNPDAVAVLAGDTRLTYAQLDARVNALARNLAARGVGPEDLVALMLPRSAELVVALLAVLRCGAAYVPLDPDYPADRIAHVLADAAPALLLTTAEPAAGEPTDGIPRLLLSGQDVSGADVGPFVPDRPVLPWHPAYVIYTSGSTGRPKGVVVTRGSLLNFLIAMRERFALTPTDRLVAVTTIAFDIAALEICLPLASGASVVMAPADVVRDPLLLSRLVDRSGATTLQATPSLWQALVSEHPNAVRGLRMLVGGEALPAALGERLRALGSGVTNLYGPTETTIWSTAQEVDGSARPASIGRPIRRTRVHVLDEELRPVPPGVAAELYLAGDGLARGYLNRPDLTAERFVADPSGPRGTRMYRTGDLVRQGADGSLEYLSRVDFQVKVRGFRVELAEIEDALSAHGGVARAAVTVREDSPGDARLVGHVIPAAGQVVSPAALRTFAARALPDYMVPSVIAVREVFPLTPNGKLDRRALTAAPMPPGSATGAGEPLPHDDSPLGAVAASWQDVLGIPVPDGRGFAELGGTSLGAARAAARLRELTGRSVSVADVLGAASAGELAAVVAAAPPHENRPVPPGAGRTSAPLSADQRAIWMHDQLDPDPLLYLETYCLELGGDVDTRRLADAVRKAALCHPAVGAAVESRDGEPVLSLGAHRIGLTLRAVPPGRTRSQLLALVRAEAARPIPLGQGPLLRCVLFRVPDGPSMLLLAWHHLVMDGWGLRLLLHDLERFHNDPAAVPAVGRITLCDLNAWRNESAADPATDLALTRAVADLLPAVRAAQTAEPAEWSAGGHAEAVELTVPDALAHRVESAAATAGHTPFIVVCAAYRRALAAVLGVQRPLLAVAVSGRRIPESEGIVGCFTNTVLLDCGRVPEGPAVLDRTRDAFDQAVAAQEHLPFPRLVKGLRERARLPVDFPRLYLSMDDEPAVRFEGMVNRSVPVTPDRAKFDVTMSLLYGPGRLSGRLEYRTSLLASEDAGQLVKAFTASLADLAGAGGQAR</sequence>
<feature type="region of interest" description="Disordered" evidence="4">
    <location>
        <begin position="62"/>
        <end position="88"/>
    </location>
</feature>
<dbReference type="PROSITE" id="PS50075">
    <property type="entry name" value="CARRIER"/>
    <property type="match status" value="1"/>
</dbReference>
<comment type="cofactor">
    <cofactor evidence="1">
        <name>pantetheine 4'-phosphate</name>
        <dbReference type="ChEBI" id="CHEBI:47942"/>
    </cofactor>
</comment>
<dbReference type="EMBL" id="PVLV01000270">
    <property type="protein sequence ID" value="PRH77902.1"/>
    <property type="molecule type" value="Genomic_DNA"/>
</dbReference>
<dbReference type="InterPro" id="IPR005153">
    <property type="entry name" value="MbtH-like_dom"/>
</dbReference>
<feature type="compositionally biased region" description="Basic and acidic residues" evidence="4">
    <location>
        <begin position="62"/>
        <end position="78"/>
    </location>
</feature>
<protein>
    <recommendedName>
        <fullName evidence="5">Carrier domain-containing protein</fullName>
    </recommendedName>
</protein>
<dbReference type="SUPFAM" id="SSF56801">
    <property type="entry name" value="Acetyl-CoA synthetase-like"/>
    <property type="match status" value="1"/>
</dbReference>
<dbReference type="SUPFAM" id="SSF47336">
    <property type="entry name" value="ACP-like"/>
    <property type="match status" value="1"/>
</dbReference>
<dbReference type="InterPro" id="IPR036736">
    <property type="entry name" value="ACP-like_sf"/>
</dbReference>
<feature type="compositionally biased region" description="Basic residues" evidence="4">
    <location>
        <begin position="34"/>
        <end position="45"/>
    </location>
</feature>
<dbReference type="Pfam" id="PF00668">
    <property type="entry name" value="Condensation"/>
    <property type="match status" value="1"/>
</dbReference>
<dbReference type="InterPro" id="IPR000873">
    <property type="entry name" value="AMP-dep_synth/lig_dom"/>
</dbReference>
<keyword evidence="2" id="KW-0596">Phosphopantetheine</keyword>
<dbReference type="Gene3D" id="3.30.300.30">
    <property type="match status" value="1"/>
</dbReference>
<evidence type="ECO:0000259" key="5">
    <source>
        <dbReference type="PROSITE" id="PS50075"/>
    </source>
</evidence>
<dbReference type="NCBIfam" id="TIGR01733">
    <property type="entry name" value="AA-adenyl-dom"/>
    <property type="match status" value="1"/>
</dbReference>
<dbReference type="GO" id="GO:0043041">
    <property type="term" value="P:amino acid activation for nonribosomal peptide biosynthetic process"/>
    <property type="evidence" value="ECO:0007669"/>
    <property type="project" value="TreeGrafter"/>
</dbReference>
<dbReference type="Gene3D" id="3.90.820.10">
    <property type="entry name" value="Structural Genomics, Unknown Function 30-nov-00 1gh9 Mol_id"/>
    <property type="match status" value="1"/>
</dbReference>
<dbReference type="Gene3D" id="2.30.38.10">
    <property type="entry name" value="Luciferase, Domain 3"/>
    <property type="match status" value="1"/>
</dbReference>
<dbReference type="Pfam" id="PF00501">
    <property type="entry name" value="AMP-binding"/>
    <property type="match status" value="1"/>
</dbReference>
<dbReference type="InterPro" id="IPR023213">
    <property type="entry name" value="CAT-like_dom_sf"/>
</dbReference>
<dbReference type="AlphaFoldDB" id="A0A2S9PU02"/>
<dbReference type="SMART" id="SM00923">
    <property type="entry name" value="MbtH"/>
    <property type="match status" value="1"/>
</dbReference>
<dbReference type="GO" id="GO:0003824">
    <property type="term" value="F:catalytic activity"/>
    <property type="evidence" value="ECO:0007669"/>
    <property type="project" value="InterPro"/>
</dbReference>
<dbReference type="GO" id="GO:0044550">
    <property type="term" value="P:secondary metabolite biosynthetic process"/>
    <property type="evidence" value="ECO:0007669"/>
    <property type="project" value="TreeGrafter"/>
</dbReference>
<dbReference type="Pfam" id="PF00550">
    <property type="entry name" value="PP-binding"/>
    <property type="match status" value="1"/>
</dbReference>
<dbReference type="FunFam" id="3.40.50.980:FF:000001">
    <property type="entry name" value="Non-ribosomal peptide synthetase"/>
    <property type="match status" value="1"/>
</dbReference>
<proteinExistence type="predicted"/>
<keyword evidence="7" id="KW-1185">Reference proteome</keyword>
<dbReference type="PANTHER" id="PTHR45527:SF1">
    <property type="entry name" value="FATTY ACID SYNTHASE"/>
    <property type="match status" value="1"/>
</dbReference>
<dbReference type="SUPFAM" id="SSF52777">
    <property type="entry name" value="CoA-dependent acyltransferases"/>
    <property type="match status" value="2"/>
</dbReference>
<dbReference type="PANTHER" id="PTHR45527">
    <property type="entry name" value="NONRIBOSOMAL PEPTIDE SYNTHETASE"/>
    <property type="match status" value="1"/>
</dbReference>
<reference evidence="6 7" key="1">
    <citation type="submission" date="2018-03" db="EMBL/GenBank/DDBJ databases">
        <title>Novel Streptomyces sp. from soil.</title>
        <authorList>
            <person name="Tan G.Y.A."/>
            <person name="Lee Z.Y."/>
        </authorList>
    </citation>
    <scope>NUCLEOTIDE SEQUENCE [LARGE SCALE GENOMIC DNA]</scope>
    <source>
        <strain evidence="6 7">ST5x</strain>
    </source>
</reference>
<dbReference type="GO" id="GO:0008610">
    <property type="term" value="P:lipid biosynthetic process"/>
    <property type="evidence" value="ECO:0007669"/>
    <property type="project" value="UniProtKB-ARBA"/>
</dbReference>
<dbReference type="InterPro" id="IPR020806">
    <property type="entry name" value="PKS_PP-bd"/>
</dbReference>
<feature type="compositionally biased region" description="Basic residues" evidence="4">
    <location>
        <begin position="161"/>
        <end position="173"/>
    </location>
</feature>
<evidence type="ECO:0000313" key="7">
    <source>
        <dbReference type="Proteomes" id="UP000239322"/>
    </source>
</evidence>
<dbReference type="FunFam" id="3.40.50.12780:FF:000012">
    <property type="entry name" value="Non-ribosomal peptide synthetase"/>
    <property type="match status" value="1"/>
</dbReference>
<dbReference type="Gene3D" id="3.30.559.10">
    <property type="entry name" value="Chloramphenicol acetyltransferase-like domain"/>
    <property type="match status" value="1"/>
</dbReference>
<dbReference type="Proteomes" id="UP000239322">
    <property type="component" value="Unassembled WGS sequence"/>
</dbReference>
<dbReference type="InterPro" id="IPR020845">
    <property type="entry name" value="AMP-binding_CS"/>
</dbReference>
<evidence type="ECO:0000256" key="2">
    <source>
        <dbReference type="ARBA" id="ARBA00022450"/>
    </source>
</evidence>
<dbReference type="SUPFAM" id="SSF160582">
    <property type="entry name" value="MbtH-like"/>
    <property type="match status" value="1"/>
</dbReference>
<dbReference type="Gene3D" id="3.40.50.980">
    <property type="match status" value="2"/>
</dbReference>
<evidence type="ECO:0000256" key="1">
    <source>
        <dbReference type="ARBA" id="ARBA00001957"/>
    </source>
</evidence>
<organism evidence="6 7">
    <name type="scientific">Streptomyces solincola</name>
    <dbReference type="NCBI Taxonomy" id="2100817"/>
    <lineage>
        <taxon>Bacteria</taxon>
        <taxon>Bacillati</taxon>
        <taxon>Actinomycetota</taxon>
        <taxon>Actinomycetes</taxon>
        <taxon>Kitasatosporales</taxon>
        <taxon>Streptomycetaceae</taxon>
        <taxon>Streptomyces</taxon>
    </lineage>
</organism>
<dbReference type="InterPro" id="IPR009081">
    <property type="entry name" value="PP-bd_ACP"/>
</dbReference>
<accession>A0A2S9PU02</accession>
<dbReference type="FunFam" id="2.30.38.10:FF:000001">
    <property type="entry name" value="Non-ribosomal peptide synthetase PvdI"/>
    <property type="match status" value="1"/>
</dbReference>
<dbReference type="GO" id="GO:0031177">
    <property type="term" value="F:phosphopantetheine binding"/>
    <property type="evidence" value="ECO:0007669"/>
    <property type="project" value="InterPro"/>
</dbReference>
<feature type="compositionally biased region" description="Basic residues" evidence="4">
    <location>
        <begin position="1"/>
        <end position="23"/>
    </location>
</feature>
<dbReference type="InterPro" id="IPR045851">
    <property type="entry name" value="AMP-bd_C_sf"/>
</dbReference>
<name>A0A2S9PU02_9ACTN</name>
<dbReference type="Pfam" id="PF13193">
    <property type="entry name" value="AMP-binding_C"/>
    <property type="match status" value="1"/>
</dbReference>
<dbReference type="CDD" id="cd12116">
    <property type="entry name" value="A_NRPS_Ta1_like"/>
    <property type="match status" value="1"/>
</dbReference>
<dbReference type="GO" id="GO:0005737">
    <property type="term" value="C:cytoplasm"/>
    <property type="evidence" value="ECO:0007669"/>
    <property type="project" value="TreeGrafter"/>
</dbReference>
<dbReference type="Pfam" id="PF03621">
    <property type="entry name" value="MbtH"/>
    <property type="match status" value="1"/>
</dbReference>
<evidence type="ECO:0000256" key="4">
    <source>
        <dbReference type="SAM" id="MobiDB-lite"/>
    </source>
</evidence>
<dbReference type="InterPro" id="IPR001242">
    <property type="entry name" value="Condensation_dom"/>
</dbReference>
<dbReference type="InterPro" id="IPR038020">
    <property type="entry name" value="MbtH-like_sf"/>
</dbReference>
<dbReference type="InterPro" id="IPR010071">
    <property type="entry name" value="AA_adenyl_dom"/>
</dbReference>
<evidence type="ECO:0000313" key="6">
    <source>
        <dbReference type="EMBL" id="PRH77902.1"/>
    </source>
</evidence>
<feature type="domain" description="Carrier" evidence="5">
    <location>
        <begin position="760"/>
        <end position="834"/>
    </location>
</feature>
<feature type="region of interest" description="Disordered" evidence="4">
    <location>
        <begin position="119"/>
        <end position="179"/>
    </location>
</feature>
<dbReference type="PROSITE" id="PS00455">
    <property type="entry name" value="AMP_BINDING"/>
    <property type="match status" value="1"/>
</dbReference>
<feature type="region of interest" description="Disordered" evidence="4">
    <location>
        <begin position="1"/>
        <end position="45"/>
    </location>
</feature>